<organism evidence="1 2">
    <name type="scientific">Giardia muris</name>
    <dbReference type="NCBI Taxonomy" id="5742"/>
    <lineage>
        <taxon>Eukaryota</taxon>
        <taxon>Metamonada</taxon>
        <taxon>Diplomonadida</taxon>
        <taxon>Hexamitidae</taxon>
        <taxon>Giardiinae</taxon>
        <taxon>Giardia</taxon>
    </lineage>
</organism>
<reference evidence="1 2" key="1">
    <citation type="submission" date="2019-05" db="EMBL/GenBank/DDBJ databases">
        <title>The compact genome of Giardia muris reveals important steps in the evolution of intestinal protozoan parasites.</title>
        <authorList>
            <person name="Xu F."/>
            <person name="Jimenez-Gonzalez A."/>
            <person name="Einarsson E."/>
            <person name="Astvaldsson A."/>
            <person name="Peirasmaki D."/>
            <person name="Eckmann L."/>
            <person name="Andersson J.O."/>
            <person name="Svard S.G."/>
            <person name="Jerlstrom-Hultqvist J."/>
        </authorList>
    </citation>
    <scope>NUCLEOTIDE SEQUENCE [LARGE SCALE GENOMIC DNA]</scope>
    <source>
        <strain evidence="1 2">Roberts-Thomson</strain>
    </source>
</reference>
<evidence type="ECO:0008006" key="3">
    <source>
        <dbReference type="Google" id="ProtNLM"/>
    </source>
</evidence>
<dbReference type="EMBL" id="VDLU01000001">
    <property type="protein sequence ID" value="TNJ29967.1"/>
    <property type="molecule type" value="Genomic_DNA"/>
</dbReference>
<gene>
    <name evidence="1" type="ORF">GMRT_13547</name>
</gene>
<accession>A0A4Z1T9U4</accession>
<dbReference type="AlphaFoldDB" id="A0A4Z1T9U4"/>
<protein>
    <recommendedName>
        <fullName evidence="3">THUMP domain-containing protein</fullName>
    </recommendedName>
</protein>
<sequence>MGKPVYKYRSSNAESIPASAIGILATSSSTDDRLIARELRTVILGYVPAFSQSTEAISDVAGEVAFLKSRASLVSIETGVRGIGMMSWSGGPNPLEVHQALLTAARAGKAFFHLSRIYPVLCIVPARPKAIAVALSEALNSHLSKMEVTSEKLYLQLDIKVRNNSGLTGSDILKETSPAILKTLDDRKIEGHILAAAGDLTLLVHVCRKRAFCGIVPPDRVSNFSVTTAASKENAEHPSTTTGSKDSF</sequence>
<evidence type="ECO:0000313" key="2">
    <source>
        <dbReference type="Proteomes" id="UP000315496"/>
    </source>
</evidence>
<dbReference type="VEuPathDB" id="GiardiaDB:GMRT_13547"/>
<proteinExistence type="predicted"/>
<name>A0A4Z1T9U4_GIAMU</name>
<evidence type="ECO:0000313" key="1">
    <source>
        <dbReference type="EMBL" id="TNJ29967.1"/>
    </source>
</evidence>
<dbReference type="Proteomes" id="UP000315496">
    <property type="component" value="Chromosome 1"/>
</dbReference>
<keyword evidence="2" id="KW-1185">Reference proteome</keyword>
<dbReference type="OrthoDB" id="10255603at2759"/>
<comment type="caution">
    <text evidence="1">The sequence shown here is derived from an EMBL/GenBank/DDBJ whole genome shotgun (WGS) entry which is preliminary data.</text>
</comment>